<protein>
    <submittedName>
        <fullName evidence="2">Uncharacterized protein</fullName>
    </submittedName>
</protein>
<dbReference type="AlphaFoldDB" id="A0AAV4CLU3"/>
<feature type="region of interest" description="Disordered" evidence="1">
    <location>
        <begin position="289"/>
        <end position="353"/>
    </location>
</feature>
<dbReference type="Proteomes" id="UP000735302">
    <property type="component" value="Unassembled WGS sequence"/>
</dbReference>
<gene>
    <name evidence="2" type="ORF">PoB_005902700</name>
</gene>
<dbReference type="EMBL" id="BLXT01006630">
    <property type="protein sequence ID" value="GFO32522.1"/>
    <property type="molecule type" value="Genomic_DNA"/>
</dbReference>
<evidence type="ECO:0000256" key="1">
    <source>
        <dbReference type="SAM" id="MobiDB-lite"/>
    </source>
</evidence>
<reference evidence="2 3" key="1">
    <citation type="journal article" date="2021" name="Elife">
        <title>Chloroplast acquisition without the gene transfer in kleptoplastic sea slugs, Plakobranchus ocellatus.</title>
        <authorList>
            <person name="Maeda T."/>
            <person name="Takahashi S."/>
            <person name="Yoshida T."/>
            <person name="Shimamura S."/>
            <person name="Takaki Y."/>
            <person name="Nagai Y."/>
            <person name="Toyoda A."/>
            <person name="Suzuki Y."/>
            <person name="Arimoto A."/>
            <person name="Ishii H."/>
            <person name="Satoh N."/>
            <person name="Nishiyama T."/>
            <person name="Hasebe M."/>
            <person name="Maruyama T."/>
            <person name="Minagawa J."/>
            <person name="Obokata J."/>
            <person name="Shigenobu S."/>
        </authorList>
    </citation>
    <scope>NUCLEOTIDE SEQUENCE [LARGE SCALE GENOMIC DNA]</scope>
</reference>
<proteinExistence type="predicted"/>
<feature type="compositionally biased region" description="Basic and acidic residues" evidence="1">
    <location>
        <begin position="311"/>
        <end position="335"/>
    </location>
</feature>
<evidence type="ECO:0000313" key="3">
    <source>
        <dbReference type="Proteomes" id="UP000735302"/>
    </source>
</evidence>
<evidence type="ECO:0000313" key="2">
    <source>
        <dbReference type="EMBL" id="GFO32522.1"/>
    </source>
</evidence>
<name>A0AAV4CLU3_9GAST</name>
<comment type="caution">
    <text evidence="2">The sequence shown here is derived from an EMBL/GenBank/DDBJ whole genome shotgun (WGS) entry which is preliminary data.</text>
</comment>
<sequence>MKVSGEDPNLWFYANITPSKSVDFYDTFDITIKLTPPSSIEAAAPIINIFKINKTEIDKRVEKCSFNSIITMTLNLVHGENTEAVLGVQTSDGEMHIKNEMLPCYETVHPYTTGTSVRPSRYKDVYKIKHLFFTAAKKWDNVVDVNNVLDNLNETKTLLFDQTVQTTEELEIFTRYFFNAIQHGIDITFDAPKNQFYDFARNNVHRMELNAMDFLRLYEYRNKWVLFEFKMFTVYMAWTDLSGDFEIKVEHNTGGSSTTLIVPKKLFMQSLMALPDHVRQDNFVNIVKEEEEDTERQDKDKEEEENEDVDVEKKEMVENGEKEVEEEKRTAKEEREDNEEMEEEMDYEEENDVGNECEEKWVSDKRVCPQICKDSSFRVPSTAPWPNGGSLKHEITYALTTQALGCGVSSGRAVGYQSEVRGSNPSPGQVNFLLPLCVHPALKWVAKTLKTRREKAMESYLIMPYAKNNQDPYSLFPNAWIKRGTHFTFTLHQSRHRLNNKMTSVKLFHRPRH</sequence>
<feature type="compositionally biased region" description="Acidic residues" evidence="1">
    <location>
        <begin position="289"/>
        <end position="310"/>
    </location>
</feature>
<keyword evidence="3" id="KW-1185">Reference proteome</keyword>
<accession>A0AAV4CLU3</accession>
<organism evidence="2 3">
    <name type="scientific">Plakobranchus ocellatus</name>
    <dbReference type="NCBI Taxonomy" id="259542"/>
    <lineage>
        <taxon>Eukaryota</taxon>
        <taxon>Metazoa</taxon>
        <taxon>Spiralia</taxon>
        <taxon>Lophotrochozoa</taxon>
        <taxon>Mollusca</taxon>
        <taxon>Gastropoda</taxon>
        <taxon>Heterobranchia</taxon>
        <taxon>Euthyneura</taxon>
        <taxon>Panpulmonata</taxon>
        <taxon>Sacoglossa</taxon>
        <taxon>Placobranchoidea</taxon>
        <taxon>Plakobranchidae</taxon>
        <taxon>Plakobranchus</taxon>
    </lineage>
</organism>
<feature type="compositionally biased region" description="Acidic residues" evidence="1">
    <location>
        <begin position="336"/>
        <end position="353"/>
    </location>
</feature>